<dbReference type="PIRSF" id="PIRSF005096">
    <property type="entry name" value="GALM"/>
    <property type="match status" value="1"/>
</dbReference>
<evidence type="ECO:0000313" key="14">
    <source>
        <dbReference type="EMBL" id="QOL49720.1"/>
    </source>
</evidence>
<comment type="catalytic activity">
    <reaction evidence="9">
        <text>alpha-D-glucose = beta-D-glucose</text>
        <dbReference type="Rhea" id="RHEA:10264"/>
        <dbReference type="ChEBI" id="CHEBI:15903"/>
        <dbReference type="ChEBI" id="CHEBI:17925"/>
        <dbReference type="EC" id="5.1.3.3"/>
    </reaction>
</comment>
<protein>
    <recommendedName>
        <fullName evidence="9">Aldose 1-epimerase</fullName>
        <ecNumber evidence="9">5.1.3.3</ecNumber>
    </recommendedName>
</protein>
<dbReference type="GO" id="GO:0004034">
    <property type="term" value="F:aldose 1-epimerase activity"/>
    <property type="evidence" value="ECO:0007669"/>
    <property type="project" value="UniProtKB-EC"/>
</dbReference>
<evidence type="ECO:0000256" key="11">
    <source>
        <dbReference type="PIRSR" id="PIRSR005096-2"/>
    </source>
</evidence>
<dbReference type="EC" id="5.1.3.3" evidence="9"/>
<dbReference type="Gene3D" id="2.70.98.10">
    <property type="match status" value="1"/>
</dbReference>
<feature type="region of interest" description="Disordered" evidence="13">
    <location>
        <begin position="1"/>
        <end position="35"/>
    </location>
</feature>
<dbReference type="SUPFAM" id="SSF74650">
    <property type="entry name" value="Galactose mutarotase-like"/>
    <property type="match status" value="1"/>
</dbReference>
<feature type="active site" description="Proton acceptor" evidence="10">
    <location>
        <position position="343"/>
    </location>
</feature>
<dbReference type="GO" id="GO:0005737">
    <property type="term" value="C:cytoplasm"/>
    <property type="evidence" value="ECO:0007669"/>
    <property type="project" value="UniProtKB-SubCell"/>
</dbReference>
<dbReference type="GO" id="GO:0033499">
    <property type="term" value="P:galactose catabolic process via UDP-galactose, Leloir pathway"/>
    <property type="evidence" value="ECO:0007669"/>
    <property type="project" value="TreeGrafter"/>
</dbReference>
<comment type="pathway">
    <text evidence="2 9">Carbohydrate metabolism; hexose metabolism.</text>
</comment>
<evidence type="ECO:0000256" key="3">
    <source>
        <dbReference type="ARBA" id="ARBA00006206"/>
    </source>
</evidence>
<sequence length="379" mass="40896">MPGAQGGAARCGAHARIAASRQPTQKGRNPVQPGIQQAPFAQLPDGAQVQVFTLANAAGMTVRILDFGGIITEIHVPDRDGVFADVALGFNTLEPYRGDSPYFGALIGRYGNRIAAGRFTLDGQDFALPVNNGKNHLHGGVPGFDRVQWRSRIEGDELVLDYRSPDGEQGYPGTLDASVRYRLTADNEIVVRFSAVTDRATPVNLTQHSYFNLAGGGNILDHELTIDADTFVPIDAGSIPLGNLAPVAGTPFDFRVPRPIGARIDEADEQLRNGGGYDHCFVLNKPAPGAMSRAARVRDPGSGRVLELFTQEPGVQFYSGNFLDGSLAGKGRVYAYRSGFCLEPQHFPDSPNQPAFPNTILRPGEVYATESRFRFSIEP</sequence>
<evidence type="ECO:0000256" key="6">
    <source>
        <dbReference type="ARBA" id="ARBA00022553"/>
    </source>
</evidence>
<dbReference type="InterPro" id="IPR015443">
    <property type="entry name" value="Aldose_1-epimerase"/>
</dbReference>
<dbReference type="InterPro" id="IPR008183">
    <property type="entry name" value="Aldose_1/G6P_1-epimerase"/>
</dbReference>
<feature type="binding site" evidence="12">
    <location>
        <begin position="112"/>
        <end position="113"/>
    </location>
    <ligand>
        <name>beta-D-galactose</name>
        <dbReference type="ChEBI" id="CHEBI:27667"/>
    </ligand>
</feature>
<dbReference type="UniPathway" id="UPA00242"/>
<evidence type="ECO:0000256" key="5">
    <source>
        <dbReference type="ARBA" id="ARBA00022490"/>
    </source>
</evidence>
<dbReference type="NCBIfam" id="NF008277">
    <property type="entry name" value="PRK11055.1"/>
    <property type="match status" value="1"/>
</dbReference>
<dbReference type="AlphaFoldDB" id="A0A7L9U4B7"/>
<evidence type="ECO:0000256" key="1">
    <source>
        <dbReference type="ARBA" id="ARBA00004496"/>
    </source>
</evidence>
<keyword evidence="6" id="KW-0597">Phosphoprotein</keyword>
<keyword evidence="8 9" id="KW-0119">Carbohydrate metabolism</keyword>
<dbReference type="EMBL" id="CP062941">
    <property type="protein sequence ID" value="QOL49720.1"/>
    <property type="molecule type" value="Genomic_DNA"/>
</dbReference>
<dbReference type="GO" id="GO:0006006">
    <property type="term" value="P:glucose metabolic process"/>
    <property type="evidence" value="ECO:0007669"/>
    <property type="project" value="TreeGrafter"/>
</dbReference>
<dbReference type="Proteomes" id="UP000593875">
    <property type="component" value="Chromosome"/>
</dbReference>
<evidence type="ECO:0000256" key="4">
    <source>
        <dbReference type="ARBA" id="ARBA00011245"/>
    </source>
</evidence>
<reference evidence="14 15" key="1">
    <citation type="submission" date="2020-10" db="EMBL/GenBank/DDBJ databases">
        <title>Genome sequencing of Massilia sp. LPB0304.</title>
        <authorList>
            <person name="Kim J."/>
        </authorList>
    </citation>
    <scope>NUCLEOTIDE SEQUENCE [LARGE SCALE GENOMIC DNA]</scope>
    <source>
        <strain evidence="14 15">LPB0304</strain>
    </source>
</reference>
<evidence type="ECO:0000313" key="15">
    <source>
        <dbReference type="Proteomes" id="UP000593875"/>
    </source>
</evidence>
<evidence type="ECO:0000256" key="9">
    <source>
        <dbReference type="PIRNR" id="PIRNR005096"/>
    </source>
</evidence>
<dbReference type="PANTHER" id="PTHR10091">
    <property type="entry name" value="ALDOSE-1-EPIMERASE"/>
    <property type="match status" value="1"/>
</dbReference>
<comment type="subunit">
    <text evidence="4">Monomer.</text>
</comment>
<evidence type="ECO:0000256" key="13">
    <source>
        <dbReference type="SAM" id="MobiDB-lite"/>
    </source>
</evidence>
<feature type="binding site" evidence="11">
    <location>
        <position position="278"/>
    </location>
    <ligand>
        <name>beta-D-galactose</name>
        <dbReference type="ChEBI" id="CHEBI:27667"/>
    </ligand>
</feature>
<organism evidence="14 15">
    <name type="scientific">Massilia litorea</name>
    <dbReference type="NCBI Taxonomy" id="2769491"/>
    <lineage>
        <taxon>Bacteria</taxon>
        <taxon>Pseudomonadati</taxon>
        <taxon>Pseudomonadota</taxon>
        <taxon>Betaproteobacteria</taxon>
        <taxon>Burkholderiales</taxon>
        <taxon>Oxalobacteraceae</taxon>
        <taxon>Telluria group</taxon>
        <taxon>Massilia</taxon>
    </lineage>
</organism>
<gene>
    <name evidence="14" type="ORF">LPB04_23075</name>
</gene>
<keyword evidence="7 9" id="KW-0413">Isomerase</keyword>
<proteinExistence type="inferred from homology"/>
<comment type="similarity">
    <text evidence="3 9">Belongs to the aldose epimerase family.</text>
</comment>
<evidence type="ECO:0000256" key="10">
    <source>
        <dbReference type="PIRSR" id="PIRSR005096-1"/>
    </source>
</evidence>
<name>A0A7L9U4B7_9BURK</name>
<evidence type="ECO:0000256" key="7">
    <source>
        <dbReference type="ARBA" id="ARBA00023235"/>
    </source>
</evidence>
<dbReference type="CDD" id="cd09019">
    <property type="entry name" value="galactose_mutarotase_like"/>
    <property type="match status" value="1"/>
</dbReference>
<feature type="active site" description="Proton donor" evidence="10">
    <location>
        <position position="208"/>
    </location>
</feature>
<dbReference type="KEGG" id="mlir:LPB04_23075"/>
<dbReference type="Pfam" id="PF01263">
    <property type="entry name" value="Aldose_epim"/>
    <property type="match status" value="1"/>
</dbReference>
<feature type="compositionally biased region" description="Low complexity" evidence="13">
    <location>
        <begin position="7"/>
        <end position="19"/>
    </location>
</feature>
<evidence type="ECO:0000256" key="12">
    <source>
        <dbReference type="PIRSR" id="PIRSR005096-3"/>
    </source>
</evidence>
<dbReference type="InterPro" id="IPR014718">
    <property type="entry name" value="GH-type_carb-bd"/>
</dbReference>
<dbReference type="InterPro" id="IPR011013">
    <property type="entry name" value="Gal_mutarotase_sf_dom"/>
</dbReference>
<evidence type="ECO:0000256" key="2">
    <source>
        <dbReference type="ARBA" id="ARBA00005028"/>
    </source>
</evidence>
<keyword evidence="5" id="KW-0963">Cytoplasm</keyword>
<dbReference type="GO" id="GO:0030246">
    <property type="term" value="F:carbohydrate binding"/>
    <property type="evidence" value="ECO:0007669"/>
    <property type="project" value="InterPro"/>
</dbReference>
<feature type="binding site" evidence="12">
    <location>
        <begin position="208"/>
        <end position="210"/>
    </location>
    <ligand>
        <name>beta-D-galactose</name>
        <dbReference type="ChEBI" id="CHEBI:27667"/>
    </ligand>
</feature>
<comment type="subcellular location">
    <subcellularLocation>
        <location evidence="1">Cytoplasm</location>
    </subcellularLocation>
</comment>
<evidence type="ECO:0000256" key="8">
    <source>
        <dbReference type="ARBA" id="ARBA00023277"/>
    </source>
</evidence>
<dbReference type="PANTHER" id="PTHR10091:SF0">
    <property type="entry name" value="GALACTOSE MUTAROTASE"/>
    <property type="match status" value="1"/>
</dbReference>
<dbReference type="InterPro" id="IPR047215">
    <property type="entry name" value="Galactose_mutarotase-like"/>
</dbReference>
<keyword evidence="15" id="KW-1185">Reference proteome</keyword>
<dbReference type="FunFam" id="2.70.98.10:FF:000003">
    <property type="entry name" value="Aldose 1-epimerase"/>
    <property type="match status" value="1"/>
</dbReference>
<accession>A0A7L9U4B7</accession>